<feature type="compositionally biased region" description="Basic and acidic residues" evidence="1">
    <location>
        <begin position="282"/>
        <end position="296"/>
    </location>
</feature>
<dbReference type="Proteomes" id="UP001372338">
    <property type="component" value="Unassembled WGS sequence"/>
</dbReference>
<feature type="compositionally biased region" description="Basic and acidic residues" evidence="1">
    <location>
        <begin position="386"/>
        <end position="397"/>
    </location>
</feature>
<gene>
    <name evidence="2" type="ORF">RIF29_27835</name>
</gene>
<feature type="compositionally biased region" description="Polar residues" evidence="1">
    <location>
        <begin position="172"/>
        <end position="184"/>
    </location>
</feature>
<evidence type="ECO:0000313" key="2">
    <source>
        <dbReference type="EMBL" id="KAK7261521.1"/>
    </source>
</evidence>
<feature type="region of interest" description="Disordered" evidence="1">
    <location>
        <begin position="349"/>
        <end position="397"/>
    </location>
</feature>
<feature type="region of interest" description="Disordered" evidence="1">
    <location>
        <begin position="242"/>
        <end position="296"/>
    </location>
</feature>
<proteinExistence type="predicted"/>
<evidence type="ECO:0000313" key="3">
    <source>
        <dbReference type="Proteomes" id="UP001372338"/>
    </source>
</evidence>
<sequence length="397" mass="44283">MRNSVNPLLGFTEAHEKPSSEEEDLKDRSTKKVKMGEGTQGDVGVEIIMDDRVVDAPESESLAEPNVLHQEEQAAVYYASGGDGIPATEEKVVYQMATDEIQQEKSTSQTVDSTIKVHEDLREENQERINKEDMGNKLEGDKEDIMYGPWMIVKRFQRRKYINYKSGGKFSADSSGNSKQSNPNLEPRKNKQVESPGGSRFELLIDTEEKNEAFSNEAPSFGPHAAVSKARGVISKNKRYGAVQSIGSGKPVTNQNKGRVNRSNGIDNRSISMETPESSAEQIREREKDDRVRREQKEKEILRIMSRKQNELWEDFKQGKNCDDFLGCVGVHLQHKELEFIKHQAVKEKGTAQPTTSGGSCHGGLSSQVEESLRHIASESSIPSKGGERENGLQDAV</sequence>
<reference evidence="2 3" key="1">
    <citation type="submission" date="2024-01" db="EMBL/GenBank/DDBJ databases">
        <title>The genomes of 5 underutilized Papilionoideae crops provide insights into root nodulation and disease resistanc.</title>
        <authorList>
            <person name="Yuan L."/>
        </authorList>
    </citation>
    <scope>NUCLEOTIDE SEQUENCE [LARGE SCALE GENOMIC DNA]</scope>
    <source>
        <strain evidence="2">ZHUSHIDOU_FW_LH</strain>
        <tissue evidence="2">Leaf</tissue>
    </source>
</reference>
<dbReference type="EMBL" id="JAYWIO010000005">
    <property type="protein sequence ID" value="KAK7261521.1"/>
    <property type="molecule type" value="Genomic_DNA"/>
</dbReference>
<dbReference type="AlphaFoldDB" id="A0AAN9I5Z6"/>
<accession>A0AAN9I5Z6</accession>
<keyword evidence="3" id="KW-1185">Reference proteome</keyword>
<feature type="compositionally biased region" description="Basic and acidic residues" evidence="1">
    <location>
        <begin position="13"/>
        <end position="30"/>
    </location>
</feature>
<feature type="compositionally biased region" description="Polar residues" evidence="1">
    <location>
        <begin position="352"/>
        <end position="370"/>
    </location>
</feature>
<evidence type="ECO:0000256" key="1">
    <source>
        <dbReference type="SAM" id="MobiDB-lite"/>
    </source>
</evidence>
<feature type="region of interest" description="Disordered" evidence="1">
    <location>
        <begin position="167"/>
        <end position="200"/>
    </location>
</feature>
<feature type="region of interest" description="Disordered" evidence="1">
    <location>
        <begin position="1"/>
        <end position="43"/>
    </location>
</feature>
<feature type="compositionally biased region" description="Polar residues" evidence="1">
    <location>
        <begin position="245"/>
        <end position="281"/>
    </location>
</feature>
<comment type="caution">
    <text evidence="2">The sequence shown here is derived from an EMBL/GenBank/DDBJ whole genome shotgun (WGS) entry which is preliminary data.</text>
</comment>
<protein>
    <submittedName>
        <fullName evidence="2">Uncharacterized protein</fullName>
    </submittedName>
</protein>
<organism evidence="2 3">
    <name type="scientific">Crotalaria pallida</name>
    <name type="common">Smooth rattlebox</name>
    <name type="synonym">Crotalaria striata</name>
    <dbReference type="NCBI Taxonomy" id="3830"/>
    <lineage>
        <taxon>Eukaryota</taxon>
        <taxon>Viridiplantae</taxon>
        <taxon>Streptophyta</taxon>
        <taxon>Embryophyta</taxon>
        <taxon>Tracheophyta</taxon>
        <taxon>Spermatophyta</taxon>
        <taxon>Magnoliopsida</taxon>
        <taxon>eudicotyledons</taxon>
        <taxon>Gunneridae</taxon>
        <taxon>Pentapetalae</taxon>
        <taxon>rosids</taxon>
        <taxon>fabids</taxon>
        <taxon>Fabales</taxon>
        <taxon>Fabaceae</taxon>
        <taxon>Papilionoideae</taxon>
        <taxon>50 kb inversion clade</taxon>
        <taxon>genistoids sensu lato</taxon>
        <taxon>core genistoids</taxon>
        <taxon>Crotalarieae</taxon>
        <taxon>Crotalaria</taxon>
    </lineage>
</organism>
<name>A0AAN9I5Z6_CROPI</name>